<evidence type="ECO:0000256" key="1">
    <source>
        <dbReference type="ARBA" id="ARBA00012513"/>
    </source>
</evidence>
<dbReference type="InterPro" id="IPR011042">
    <property type="entry name" value="6-blade_b-propeller_TolB-like"/>
</dbReference>
<dbReference type="InterPro" id="IPR008271">
    <property type="entry name" value="Ser/Thr_kinase_AS"/>
</dbReference>
<dbReference type="SUPFAM" id="SSF63829">
    <property type="entry name" value="Calcium-dependent phosphotriesterase"/>
    <property type="match status" value="1"/>
</dbReference>
<dbReference type="PANTHER" id="PTHR43289">
    <property type="entry name" value="MITOGEN-ACTIVATED PROTEIN KINASE KINASE KINASE 20-RELATED"/>
    <property type="match status" value="1"/>
</dbReference>
<dbReference type="SUPFAM" id="SSF56112">
    <property type="entry name" value="Protein kinase-like (PK-like)"/>
    <property type="match status" value="1"/>
</dbReference>
<feature type="compositionally biased region" description="Pro residues" evidence="9">
    <location>
        <begin position="574"/>
        <end position="585"/>
    </location>
</feature>
<keyword evidence="4" id="KW-0677">Repeat</keyword>
<dbReference type="HOGENOM" id="CLU_383001_0_0_11"/>
<dbReference type="Pfam" id="PF00069">
    <property type="entry name" value="Pkinase"/>
    <property type="match status" value="1"/>
</dbReference>
<dbReference type="EMBL" id="CP002299">
    <property type="protein sequence ID" value="ADP82764.1"/>
    <property type="molecule type" value="Genomic_DNA"/>
</dbReference>
<dbReference type="EC" id="2.7.11.1" evidence="1"/>
<dbReference type="RefSeq" id="WP_013425882.1">
    <property type="nucleotide sequence ID" value="NC_014666.1"/>
</dbReference>
<feature type="compositionally biased region" description="Low complexity" evidence="9">
    <location>
        <begin position="388"/>
        <end position="398"/>
    </location>
</feature>
<protein>
    <recommendedName>
        <fullName evidence="1">non-specific serine/threonine protein kinase</fullName>
        <ecNumber evidence="1">2.7.11.1</ecNumber>
    </recommendedName>
</protein>
<evidence type="ECO:0000256" key="6">
    <source>
        <dbReference type="ARBA" id="ARBA00022777"/>
    </source>
</evidence>
<dbReference type="CDD" id="cd14014">
    <property type="entry name" value="STKc_PknB_like"/>
    <property type="match status" value="1"/>
</dbReference>
<dbReference type="Proteomes" id="UP000002484">
    <property type="component" value="Chromosome"/>
</dbReference>
<dbReference type="InterPro" id="IPR000719">
    <property type="entry name" value="Prot_kinase_dom"/>
</dbReference>
<keyword evidence="7 8" id="KW-0067">ATP-binding</keyword>
<feature type="binding site" evidence="8">
    <location>
        <position position="43"/>
    </location>
    <ligand>
        <name>ATP</name>
        <dbReference type="ChEBI" id="CHEBI:30616"/>
    </ligand>
</feature>
<keyword evidence="2 11" id="KW-0723">Serine/threonine-protein kinase</keyword>
<evidence type="ECO:0000313" key="12">
    <source>
        <dbReference type="Proteomes" id="UP000002484"/>
    </source>
</evidence>
<keyword evidence="3" id="KW-0808">Transferase</keyword>
<evidence type="ECO:0000259" key="10">
    <source>
        <dbReference type="PROSITE" id="PS50011"/>
    </source>
</evidence>
<keyword evidence="5 8" id="KW-0547">Nucleotide-binding</keyword>
<feature type="compositionally biased region" description="Low complexity" evidence="9">
    <location>
        <begin position="325"/>
        <end position="334"/>
    </location>
</feature>
<evidence type="ECO:0000256" key="5">
    <source>
        <dbReference type="ARBA" id="ARBA00022741"/>
    </source>
</evidence>
<evidence type="ECO:0000256" key="4">
    <source>
        <dbReference type="ARBA" id="ARBA00022737"/>
    </source>
</evidence>
<evidence type="ECO:0000256" key="7">
    <source>
        <dbReference type="ARBA" id="ARBA00022840"/>
    </source>
</evidence>
<dbReference type="InterPro" id="IPR001258">
    <property type="entry name" value="NHL_repeat"/>
</dbReference>
<evidence type="ECO:0000256" key="8">
    <source>
        <dbReference type="PROSITE-ProRule" id="PRU10141"/>
    </source>
</evidence>
<dbReference type="PROSITE" id="PS00108">
    <property type="entry name" value="PROTEIN_KINASE_ST"/>
    <property type="match status" value="1"/>
</dbReference>
<reference evidence="11 12" key="1">
    <citation type="submission" date="2010-10" db="EMBL/GenBank/DDBJ databases">
        <title>Complete sequence of Frankia sp. EuI1c.</title>
        <authorList>
            <consortium name="US DOE Joint Genome Institute"/>
            <person name="Lucas S."/>
            <person name="Copeland A."/>
            <person name="Lapidus A."/>
            <person name="Cheng J.-F."/>
            <person name="Bruce D."/>
            <person name="Goodwin L."/>
            <person name="Pitluck S."/>
            <person name="Chertkov O."/>
            <person name="Detter J.C."/>
            <person name="Han C."/>
            <person name="Tapia R."/>
            <person name="Land M."/>
            <person name="Hauser L."/>
            <person name="Jeffries C."/>
            <person name="Kyrpides N."/>
            <person name="Ivanova N."/>
            <person name="Mikhailova N."/>
            <person name="Beauchemin N."/>
            <person name="Sen A."/>
            <person name="Sur S.A."/>
            <person name="Gtari M."/>
            <person name="Wall L."/>
            <person name="Tisa L."/>
            <person name="Woyke T."/>
        </authorList>
    </citation>
    <scope>NUCLEOTIDE SEQUENCE [LARGE SCALE GENOMIC DNA]</scope>
    <source>
        <strain evidence="12">DSM 45817 / CECT 9037 / EuI1c</strain>
    </source>
</reference>
<dbReference type="Gene3D" id="3.30.200.20">
    <property type="entry name" value="Phosphorylase Kinase, domain 1"/>
    <property type="match status" value="1"/>
</dbReference>
<dbReference type="Gene3D" id="2.120.10.30">
    <property type="entry name" value="TolB, C-terminal domain"/>
    <property type="match status" value="2"/>
</dbReference>
<proteinExistence type="predicted"/>
<dbReference type="eggNOG" id="COG0515">
    <property type="taxonomic scope" value="Bacteria"/>
</dbReference>
<dbReference type="Pfam" id="PF01436">
    <property type="entry name" value="NHL"/>
    <property type="match status" value="2"/>
</dbReference>
<name>E3IZJ4_PSEI1</name>
<dbReference type="KEGG" id="fri:FraEuI1c_4774"/>
<dbReference type="STRING" id="298654.FraEuI1c_4774"/>
<dbReference type="PANTHER" id="PTHR43289:SF6">
    <property type="entry name" value="SERINE_THREONINE-PROTEIN KINASE NEKL-3"/>
    <property type="match status" value="1"/>
</dbReference>
<dbReference type="GO" id="GO:0004674">
    <property type="term" value="F:protein serine/threonine kinase activity"/>
    <property type="evidence" value="ECO:0007669"/>
    <property type="project" value="UniProtKB-KW"/>
</dbReference>
<evidence type="ECO:0000256" key="2">
    <source>
        <dbReference type="ARBA" id="ARBA00022527"/>
    </source>
</evidence>
<dbReference type="InterPro" id="IPR017441">
    <property type="entry name" value="Protein_kinase_ATP_BS"/>
</dbReference>
<gene>
    <name evidence="11" type="ordered locus">FraEuI1c_4774</name>
</gene>
<dbReference type="PROSITE" id="PS00107">
    <property type="entry name" value="PROTEIN_KINASE_ATP"/>
    <property type="match status" value="1"/>
</dbReference>
<dbReference type="InParanoid" id="E3IZJ4"/>
<organism evidence="11 12">
    <name type="scientific">Pseudofrankia inefficax (strain DSM 45817 / CECT 9037 / DDB 130130 / EuI1c)</name>
    <name type="common">Frankia inefficax</name>
    <dbReference type="NCBI Taxonomy" id="298654"/>
    <lineage>
        <taxon>Bacteria</taxon>
        <taxon>Bacillati</taxon>
        <taxon>Actinomycetota</taxon>
        <taxon>Actinomycetes</taxon>
        <taxon>Frankiales</taxon>
        <taxon>Frankiaceae</taxon>
        <taxon>Pseudofrankia</taxon>
    </lineage>
</organism>
<dbReference type="InterPro" id="IPR011009">
    <property type="entry name" value="Kinase-like_dom_sf"/>
</dbReference>
<dbReference type="SMART" id="SM00220">
    <property type="entry name" value="S_TKc"/>
    <property type="match status" value="1"/>
</dbReference>
<feature type="domain" description="Protein kinase" evidence="10">
    <location>
        <begin position="14"/>
        <end position="268"/>
    </location>
</feature>
<accession>E3IZJ4</accession>
<feature type="region of interest" description="Disordered" evidence="9">
    <location>
        <begin position="292"/>
        <end position="403"/>
    </location>
</feature>
<dbReference type="GO" id="GO:0005524">
    <property type="term" value="F:ATP binding"/>
    <property type="evidence" value="ECO:0007669"/>
    <property type="project" value="UniProtKB-UniRule"/>
</dbReference>
<dbReference type="OrthoDB" id="9762169at2"/>
<keyword evidence="12" id="KW-1185">Reference proteome</keyword>
<dbReference type="AlphaFoldDB" id="E3IZJ4"/>
<sequence>MAFEREEALLHGVYEITEVLGSGAFSVVLGGRHRDIGQLVAIKRIDGRNPDLPAGARAELAGRLRAEARLLTNLRHPHLVEVYNFESDGELHLLVMERLHETLGGYFGRASRTIYDACAAGVAVGAALGVAHARGVVHRDIKPHNVLVATDGTFKVADFGIAKILGSGEGRSTNVATPSYAPPEQLDGGQVSPASDVYALGVTLYELLTGAPPFRGDLAELRRAHREEPPPPLTGRVAAPIADVVLRALRKDPAERQRTGREFAAELFAATAGLYGPDWPARAAVPVYTDPRLRSPATPDSSGLSLPDHAGTATRPLDPADQRTSAPASPSAELAEPERRADPDAATATPPATPVPPPRRGGSGTDQPAGAPFVVVLADGRHGPLGATGTRSRTGPRLPGRRRAAPLPVVVPGAHGLAVGPDGAVYVSVPARHVVLRIGPDAGAWPVLGTGEAGFSGDTGSASRSRIDTPTGLAVGPDGALFVADSGNGLIRRVDVGADLVETVAGGAARARPDGAEPRRWTSLDPAELVLRGPRGLTVDAAGRLLIADTGNHRVLRIGLPLAGAAPAAAAPASAPPASAPPASAPPAGGHAGGGRAAGGPAADQVRAEWLAGGGQPGDSGDGGPAARARLLRPSAVLATPDGRVLIADTGNGRVRAVTLAGQLLTVTGGRYQAPGDPLTTSWDGTGPRLTAPASLAVTARGQLVVADSVAGRLTVLALDGAAGQAPAGRAGGPTATRPRPVPAAAAPWPSSSGPHALAVWPAGDGETILATGAADGRITVLRPDGTVGALAATGPR</sequence>
<dbReference type="PROSITE" id="PS50011">
    <property type="entry name" value="PROTEIN_KINASE_DOM"/>
    <property type="match status" value="1"/>
</dbReference>
<feature type="region of interest" description="Disordered" evidence="9">
    <location>
        <begin position="570"/>
        <end position="603"/>
    </location>
</feature>
<evidence type="ECO:0000256" key="9">
    <source>
        <dbReference type="SAM" id="MobiDB-lite"/>
    </source>
</evidence>
<evidence type="ECO:0000313" key="11">
    <source>
        <dbReference type="EMBL" id="ADP82764.1"/>
    </source>
</evidence>
<keyword evidence="6 11" id="KW-0418">Kinase</keyword>
<evidence type="ECO:0000256" key="3">
    <source>
        <dbReference type="ARBA" id="ARBA00022679"/>
    </source>
</evidence>
<feature type="region of interest" description="Disordered" evidence="9">
    <location>
        <begin position="724"/>
        <end position="752"/>
    </location>
</feature>
<dbReference type="Gene3D" id="1.10.510.10">
    <property type="entry name" value="Transferase(Phosphotransferase) domain 1"/>
    <property type="match status" value="1"/>
</dbReference>